<feature type="domain" description="ACT" evidence="9">
    <location>
        <begin position="404"/>
        <end position="481"/>
    </location>
</feature>
<dbReference type="InterPro" id="IPR037039">
    <property type="entry name" value="CM_AroQ_sf_eucaryotic"/>
</dbReference>
<dbReference type="UniPathway" id="UPA00120">
    <property type="reaction ID" value="UER00203"/>
</dbReference>
<keyword evidence="4" id="KW-0963">Cytoplasm</keyword>
<evidence type="ECO:0000256" key="5">
    <source>
        <dbReference type="ARBA" id="ARBA00022605"/>
    </source>
</evidence>
<dbReference type="PROSITE" id="PS51169">
    <property type="entry name" value="CHORISMATE_MUT_3"/>
    <property type="match status" value="1"/>
</dbReference>
<dbReference type="InterPro" id="IPR045865">
    <property type="entry name" value="ACT-like_dom_sf"/>
</dbReference>
<dbReference type="CDD" id="cd04905">
    <property type="entry name" value="ACT_CM-PDT"/>
    <property type="match status" value="1"/>
</dbReference>
<keyword evidence="5" id="KW-0028">Amino-acid biosynthesis</keyword>
<dbReference type="AlphaFoldDB" id="A0A7S3PPN9"/>
<dbReference type="SUPFAM" id="SSF53850">
    <property type="entry name" value="Periplasmic binding protein-like II"/>
    <property type="match status" value="1"/>
</dbReference>
<dbReference type="GO" id="GO:0004106">
    <property type="term" value="F:chorismate mutase activity"/>
    <property type="evidence" value="ECO:0007669"/>
    <property type="project" value="UniProtKB-EC"/>
</dbReference>
<evidence type="ECO:0000256" key="4">
    <source>
        <dbReference type="ARBA" id="ARBA00022490"/>
    </source>
</evidence>
<name>A0A7S3PPN9_9STRA</name>
<dbReference type="Gene3D" id="1.10.590.10">
    <property type="entry name" value="Chorismate mutase, AroQ class superfamily, eukaryotic"/>
    <property type="match status" value="1"/>
</dbReference>
<dbReference type="PROSITE" id="PS51671">
    <property type="entry name" value="ACT"/>
    <property type="match status" value="1"/>
</dbReference>
<dbReference type="InterPro" id="IPR002701">
    <property type="entry name" value="CM_II_prokaryot"/>
</dbReference>
<dbReference type="SUPFAM" id="SSF48600">
    <property type="entry name" value="Chorismate mutase II"/>
    <property type="match status" value="1"/>
</dbReference>
<reference evidence="10" key="1">
    <citation type="submission" date="2021-01" db="EMBL/GenBank/DDBJ databases">
        <authorList>
            <person name="Corre E."/>
            <person name="Pelletier E."/>
            <person name="Niang G."/>
            <person name="Scheremetjew M."/>
            <person name="Finn R."/>
            <person name="Kale V."/>
            <person name="Holt S."/>
            <person name="Cochrane G."/>
            <person name="Meng A."/>
            <person name="Brown T."/>
            <person name="Cohen L."/>
        </authorList>
    </citation>
    <scope>NUCLEOTIDE SEQUENCE</scope>
    <source>
        <strain evidence="10">GSBS06</strain>
    </source>
</reference>
<evidence type="ECO:0000313" key="10">
    <source>
        <dbReference type="EMBL" id="CAE0446446.1"/>
    </source>
</evidence>
<evidence type="ECO:0000259" key="9">
    <source>
        <dbReference type="PROSITE" id="PS51671"/>
    </source>
</evidence>
<dbReference type="Gene3D" id="3.30.70.260">
    <property type="match status" value="1"/>
</dbReference>
<evidence type="ECO:0000256" key="6">
    <source>
        <dbReference type="ARBA" id="ARBA00023141"/>
    </source>
</evidence>
<keyword evidence="6" id="KW-0057">Aromatic amino acid biosynthesis</keyword>
<dbReference type="Pfam" id="PF01817">
    <property type="entry name" value="CM_2"/>
    <property type="match status" value="1"/>
</dbReference>
<dbReference type="EC" id="5.4.99.5" evidence="3"/>
<dbReference type="PANTHER" id="PTHR21145:SF12">
    <property type="entry name" value="CHORISMATE MUTASE"/>
    <property type="match status" value="1"/>
</dbReference>
<organism evidence="10">
    <name type="scientific">Aplanochytrium stocchinoi</name>
    <dbReference type="NCBI Taxonomy" id="215587"/>
    <lineage>
        <taxon>Eukaryota</taxon>
        <taxon>Sar</taxon>
        <taxon>Stramenopiles</taxon>
        <taxon>Bigyra</taxon>
        <taxon>Labyrinthulomycetes</taxon>
        <taxon>Thraustochytrida</taxon>
        <taxon>Thraustochytriidae</taxon>
        <taxon>Aplanochytrium</taxon>
    </lineage>
</organism>
<dbReference type="Gene3D" id="3.40.190.10">
    <property type="entry name" value="Periplasmic binding protein-like II"/>
    <property type="match status" value="1"/>
</dbReference>
<dbReference type="GO" id="GO:0004664">
    <property type="term" value="F:prephenate dehydratase activity"/>
    <property type="evidence" value="ECO:0007669"/>
    <property type="project" value="InterPro"/>
</dbReference>
<sequence>MDDNDKTSSLMWPDLTLPPVSLIEDIRPALIRQEETIIFALIERSQYVLNSSCYLENEKSILSDRVKDAAKATPSPSFSFMDYFLFETEKFQAKLGRYNSSEEHAFFEPEWLKVASNASHKSRIKANNININAKIKHVYLNKILPTMCEDKEDADNYGSTCVCDVAVLQAISKRIHFGKFVAEAKFCAEREKFTTLIQNNDAQGLMEALTHAAVEEKVIERVRKKASHYGTDGSDSSSAYKVEPDVIAKLYKDYLIPLNKDVQVEYLLQRLDRPAYAFPDKKLHRKRNFDELNGKSEDSEGRWQQSREEEAGRLHFGEQSKGLPCVSIREVFRSVSTNKVPFGVVPMEHPSLGLNKATQIALVQSSLKVCACVCLPVEGADQPERYFIIGPIKPSLTSETSQAVLLFATKHEPGSLVKALSCLGEANLNLRCLESIPSLQNNEYMFYCEIDCSKAGFEETKRTLEKLSELTKDVIQVGFYF</sequence>
<evidence type="ECO:0000256" key="7">
    <source>
        <dbReference type="ARBA" id="ARBA00023235"/>
    </source>
</evidence>
<dbReference type="Pfam" id="PF00800">
    <property type="entry name" value="PDT"/>
    <property type="match status" value="1"/>
</dbReference>
<proteinExistence type="predicted"/>
<dbReference type="InterPro" id="IPR036263">
    <property type="entry name" value="Chorismate_II_sf"/>
</dbReference>
<dbReference type="InterPro" id="IPR008238">
    <property type="entry name" value="Chorismate_mutase_AroQ_euk"/>
</dbReference>
<comment type="subcellular location">
    <subcellularLocation>
        <location evidence="1">Cytoplasm</location>
    </subcellularLocation>
</comment>
<dbReference type="InterPro" id="IPR002912">
    <property type="entry name" value="ACT_dom"/>
</dbReference>
<evidence type="ECO:0000256" key="8">
    <source>
        <dbReference type="SAM" id="MobiDB-lite"/>
    </source>
</evidence>
<feature type="region of interest" description="Disordered" evidence="8">
    <location>
        <begin position="289"/>
        <end position="311"/>
    </location>
</feature>
<gene>
    <name evidence="10" type="ORF">ASTO00021_LOCUS16439</name>
</gene>
<dbReference type="NCBIfam" id="TIGR01802">
    <property type="entry name" value="CM_pl-yst"/>
    <property type="match status" value="1"/>
</dbReference>
<dbReference type="PANTHER" id="PTHR21145">
    <property type="entry name" value="CHORISMATE MUTASE"/>
    <property type="match status" value="1"/>
</dbReference>
<dbReference type="EMBL" id="HBIN01021448">
    <property type="protein sequence ID" value="CAE0446446.1"/>
    <property type="molecule type" value="Transcribed_RNA"/>
</dbReference>
<dbReference type="SUPFAM" id="SSF55021">
    <property type="entry name" value="ACT-like"/>
    <property type="match status" value="1"/>
</dbReference>
<evidence type="ECO:0000256" key="1">
    <source>
        <dbReference type="ARBA" id="ARBA00004496"/>
    </source>
</evidence>
<dbReference type="GO" id="GO:0005737">
    <property type="term" value="C:cytoplasm"/>
    <property type="evidence" value="ECO:0007669"/>
    <property type="project" value="UniProtKB-SubCell"/>
</dbReference>
<evidence type="ECO:0000256" key="3">
    <source>
        <dbReference type="ARBA" id="ARBA00012404"/>
    </source>
</evidence>
<dbReference type="GO" id="GO:0009094">
    <property type="term" value="P:L-phenylalanine biosynthetic process"/>
    <property type="evidence" value="ECO:0007669"/>
    <property type="project" value="InterPro"/>
</dbReference>
<dbReference type="GO" id="GO:0046417">
    <property type="term" value="P:chorismate metabolic process"/>
    <property type="evidence" value="ECO:0007669"/>
    <property type="project" value="InterPro"/>
</dbReference>
<protein>
    <recommendedName>
        <fullName evidence="3">chorismate mutase</fullName>
        <ecNumber evidence="3">5.4.99.5</ecNumber>
    </recommendedName>
</protein>
<accession>A0A7S3PPN9</accession>
<dbReference type="InterPro" id="IPR001086">
    <property type="entry name" value="Preph_deHydtase"/>
</dbReference>
<evidence type="ECO:0000256" key="2">
    <source>
        <dbReference type="ARBA" id="ARBA00004817"/>
    </source>
</evidence>
<keyword evidence="7" id="KW-0413">Isomerase</keyword>
<comment type="pathway">
    <text evidence="2">Metabolic intermediate biosynthesis; prephenate biosynthesis; prephenate from chorismate: step 1/1.</text>
</comment>